<dbReference type="EMBL" id="QROF01000002">
    <property type="protein sequence ID" value="RHL07149.1"/>
    <property type="molecule type" value="Genomic_DNA"/>
</dbReference>
<sequence length="110" mass="13230">MKNHRFPWLRNRTTDNRKCEKARNIKEKRTIEMFNTVSKQLVELLSSQRDNFYRTKISRKAHFSRVTEVVECCQMCWNLHRMRHICSRYATKILICIGHFSVEILGNVLS</sequence>
<accession>A0A415IHQ9</accession>
<evidence type="ECO:0000313" key="1">
    <source>
        <dbReference type="EMBL" id="RHL07149.1"/>
    </source>
</evidence>
<dbReference type="Proteomes" id="UP000286181">
    <property type="component" value="Unassembled WGS sequence"/>
</dbReference>
<protein>
    <submittedName>
        <fullName evidence="1">Uncharacterized protein</fullName>
    </submittedName>
</protein>
<organism evidence="1 2">
    <name type="scientific">Agathobacter rectalis</name>
    <dbReference type="NCBI Taxonomy" id="39491"/>
    <lineage>
        <taxon>Bacteria</taxon>
        <taxon>Bacillati</taxon>
        <taxon>Bacillota</taxon>
        <taxon>Clostridia</taxon>
        <taxon>Lachnospirales</taxon>
        <taxon>Lachnospiraceae</taxon>
        <taxon>Agathobacter</taxon>
    </lineage>
</organism>
<comment type="caution">
    <text evidence="1">The sequence shown here is derived from an EMBL/GenBank/DDBJ whole genome shotgun (WGS) entry which is preliminary data.</text>
</comment>
<name>A0A415IHQ9_9FIRM</name>
<dbReference type="AlphaFoldDB" id="A0A415IHQ9"/>
<evidence type="ECO:0000313" key="2">
    <source>
        <dbReference type="Proteomes" id="UP000286181"/>
    </source>
</evidence>
<gene>
    <name evidence="1" type="ORF">DW038_04290</name>
</gene>
<proteinExistence type="predicted"/>
<reference evidence="1 2" key="1">
    <citation type="submission" date="2018-08" db="EMBL/GenBank/DDBJ databases">
        <title>A genome reference for cultivated species of the human gut microbiota.</title>
        <authorList>
            <person name="Zou Y."/>
            <person name="Xue W."/>
            <person name="Luo G."/>
        </authorList>
    </citation>
    <scope>NUCLEOTIDE SEQUENCE [LARGE SCALE GENOMIC DNA]</scope>
    <source>
        <strain evidence="1 2">AF39-14AC</strain>
    </source>
</reference>